<name>A0A9R1VZ26_LACSA</name>
<dbReference type="CDD" id="cd22744">
    <property type="entry name" value="OTU"/>
    <property type="match status" value="1"/>
</dbReference>
<dbReference type="Proteomes" id="UP000235145">
    <property type="component" value="Unassembled WGS sequence"/>
</dbReference>
<evidence type="ECO:0000313" key="2">
    <source>
        <dbReference type="Proteomes" id="UP000235145"/>
    </source>
</evidence>
<dbReference type="AlphaFoldDB" id="A0A9R1VZ26"/>
<comment type="caution">
    <text evidence="1">The sequence shown here is derived from an EMBL/GenBank/DDBJ whole genome shotgun (WGS) entry which is preliminary data.</text>
</comment>
<dbReference type="EMBL" id="NBSK02000004">
    <property type="protein sequence ID" value="KAJ0213251.1"/>
    <property type="molecule type" value="Genomic_DNA"/>
</dbReference>
<accession>A0A9R1VZ26</accession>
<keyword evidence="2" id="KW-1185">Reference proteome</keyword>
<reference evidence="1 2" key="1">
    <citation type="journal article" date="2017" name="Nat. Commun.">
        <title>Genome assembly with in vitro proximity ligation data and whole-genome triplication in lettuce.</title>
        <authorList>
            <person name="Reyes-Chin-Wo S."/>
            <person name="Wang Z."/>
            <person name="Yang X."/>
            <person name="Kozik A."/>
            <person name="Arikit S."/>
            <person name="Song C."/>
            <person name="Xia L."/>
            <person name="Froenicke L."/>
            <person name="Lavelle D.O."/>
            <person name="Truco M.J."/>
            <person name="Xia R."/>
            <person name="Zhu S."/>
            <person name="Xu C."/>
            <person name="Xu H."/>
            <person name="Xu X."/>
            <person name="Cox K."/>
            <person name="Korf I."/>
            <person name="Meyers B.C."/>
            <person name="Michelmore R.W."/>
        </authorList>
    </citation>
    <scope>NUCLEOTIDE SEQUENCE [LARGE SCALE GENOMIC DNA]</scope>
    <source>
        <strain evidence="2">cv. Salinas</strain>
        <tissue evidence="1">Seedlings</tissue>
    </source>
</reference>
<protein>
    <submittedName>
        <fullName evidence="1">Uncharacterized protein</fullName>
    </submittedName>
</protein>
<proteinExistence type="predicted"/>
<gene>
    <name evidence="1" type="ORF">LSAT_V11C400197050</name>
</gene>
<sequence>MNPKGIAPCGINLNDEPQRHYPFQMNAIPDIFHDYIDDIYDVEGDENFGFRAVAVCLGYNKDQWLYIRKQLLEELESQYYTYQRVFTDGFNEARHGVRRGSAVTKSLITLLLGVTRLTLPPRHASRHLEPWFQSPAPFQEHWLHMPLSGYLIANKFGVIVHCLSHEQNTTCFPLWRGPEEFQPHRAITLALVNGIHYMSVFLKGNYPMPPTTAYWNAHKSVSASTWQTMYWPRFHLYNQLRSCTSETPWIHIQD</sequence>
<evidence type="ECO:0000313" key="1">
    <source>
        <dbReference type="EMBL" id="KAJ0213251.1"/>
    </source>
</evidence>
<organism evidence="1 2">
    <name type="scientific">Lactuca sativa</name>
    <name type="common">Garden lettuce</name>
    <dbReference type="NCBI Taxonomy" id="4236"/>
    <lineage>
        <taxon>Eukaryota</taxon>
        <taxon>Viridiplantae</taxon>
        <taxon>Streptophyta</taxon>
        <taxon>Embryophyta</taxon>
        <taxon>Tracheophyta</taxon>
        <taxon>Spermatophyta</taxon>
        <taxon>Magnoliopsida</taxon>
        <taxon>eudicotyledons</taxon>
        <taxon>Gunneridae</taxon>
        <taxon>Pentapetalae</taxon>
        <taxon>asterids</taxon>
        <taxon>campanulids</taxon>
        <taxon>Asterales</taxon>
        <taxon>Asteraceae</taxon>
        <taxon>Cichorioideae</taxon>
        <taxon>Cichorieae</taxon>
        <taxon>Lactucinae</taxon>
        <taxon>Lactuca</taxon>
    </lineage>
</organism>